<dbReference type="Proteomes" id="UP000218231">
    <property type="component" value="Unassembled WGS sequence"/>
</dbReference>
<feature type="transmembrane region" description="Helical" evidence="8">
    <location>
        <begin position="268"/>
        <end position="289"/>
    </location>
</feature>
<dbReference type="InterPro" id="IPR001204">
    <property type="entry name" value="Phos_transporter"/>
</dbReference>
<comment type="function">
    <text evidence="8">Sodium-phosphate symporter.</text>
</comment>
<name>A0A2A2J785_9BILA</name>
<reference evidence="9 10" key="1">
    <citation type="journal article" date="2017" name="Curr. Biol.">
        <title>Genome architecture and evolution of a unichromosomal asexual nematode.</title>
        <authorList>
            <person name="Fradin H."/>
            <person name="Zegar C."/>
            <person name="Gutwein M."/>
            <person name="Lucas J."/>
            <person name="Kovtun M."/>
            <person name="Corcoran D."/>
            <person name="Baugh L.R."/>
            <person name="Kiontke K."/>
            <person name="Gunsalus K."/>
            <person name="Fitch D.H."/>
            <person name="Piano F."/>
        </authorList>
    </citation>
    <scope>NUCLEOTIDE SEQUENCE [LARGE SCALE GENOMIC DNA]</scope>
    <source>
        <strain evidence="9">PF1309</strain>
    </source>
</reference>
<dbReference type="AlphaFoldDB" id="A0A2A2J785"/>
<evidence type="ECO:0000256" key="5">
    <source>
        <dbReference type="ARBA" id="ARBA00022692"/>
    </source>
</evidence>
<dbReference type="STRING" id="2018661.A0A2A2J785"/>
<evidence type="ECO:0000256" key="4">
    <source>
        <dbReference type="ARBA" id="ARBA00022592"/>
    </source>
</evidence>
<dbReference type="OrthoDB" id="260807at2759"/>
<feature type="transmembrane region" description="Helical" evidence="8">
    <location>
        <begin position="413"/>
        <end position="433"/>
    </location>
</feature>
<dbReference type="GO" id="GO:0005315">
    <property type="term" value="F:phosphate transmembrane transporter activity"/>
    <property type="evidence" value="ECO:0007669"/>
    <property type="project" value="InterPro"/>
</dbReference>
<comment type="similarity">
    <text evidence="2 8">Belongs to the inorganic phosphate transporter (PiT) (TC 2.A.20) family.</text>
</comment>
<evidence type="ECO:0000256" key="1">
    <source>
        <dbReference type="ARBA" id="ARBA00004141"/>
    </source>
</evidence>
<feature type="transmembrane region" description="Helical" evidence="8">
    <location>
        <begin position="143"/>
        <end position="164"/>
    </location>
</feature>
<keyword evidence="3 8" id="KW-0813">Transport</keyword>
<feature type="transmembrane region" description="Helical" evidence="8">
    <location>
        <begin position="445"/>
        <end position="468"/>
    </location>
</feature>
<sequence length="527" mass="57907">MLDILVEYSPHWTEHFTWLLVVAFVFAFFVSYGMGANDSCNDWGPAVGAGTVKLWQAYLLSGIFNTVGAILLGYKVTETLRMGIIEFDIFDVYSEYNSTSGHYTRVGNCTTSNGTLPEGGFTPADLQPGAPPLECARYSAADFMLSQTGSMCGVAVFMIIASWYKMPVSATHAIVGASVATSLYIRGNVGIRWLEILNIVISWFISPVIAGIFSGTMYYVVKYTVLMKDDTFKSALRMVPILMCFTLTVNLFASIFDGSKYLGLDKLNWWQAFLISVVVGVIGWAVMAFPLKNWLPRRAQKLYDHETAKMQRKLEAGKIPKPSKVKDMRDPAADGTYDKTLPWYRYLWVAVPEPRLTKKVFNALQIVSSSMLSFTHGANDTGNTVGPLLAVWLAHRTGYAFGNAETRDDSQLLLAYGAGAMIFGFLTLGHRTIKLIAKEITVDMSPVAGFCIEVGTAFTVLICVKLGIPVSSTHCTVGAVLFVGLAKSTHEGVSFSTFRRVVLFWALCFPISAIVGVGTTMILQQFV</sequence>
<accession>A0A2A2J785</accession>
<dbReference type="Pfam" id="PF01384">
    <property type="entry name" value="PHO4"/>
    <property type="match status" value="2"/>
</dbReference>
<evidence type="ECO:0000313" key="10">
    <source>
        <dbReference type="Proteomes" id="UP000218231"/>
    </source>
</evidence>
<dbReference type="PANTHER" id="PTHR11101:SF52">
    <property type="entry name" value="PHOSPHATE TRANSPORTER"/>
    <property type="match status" value="1"/>
</dbReference>
<feature type="transmembrane region" description="Helical" evidence="8">
    <location>
        <begin position="196"/>
        <end position="218"/>
    </location>
</feature>
<evidence type="ECO:0000256" key="8">
    <source>
        <dbReference type="RuleBase" id="RU363058"/>
    </source>
</evidence>
<comment type="caution">
    <text evidence="9">The sequence shown here is derived from an EMBL/GenBank/DDBJ whole genome shotgun (WGS) entry which is preliminary data.</text>
</comment>
<feature type="transmembrane region" description="Helical" evidence="8">
    <location>
        <begin position="238"/>
        <end position="256"/>
    </location>
</feature>
<dbReference type="EMBL" id="LIAE01010634">
    <property type="protein sequence ID" value="PAV57537.1"/>
    <property type="molecule type" value="Genomic_DNA"/>
</dbReference>
<dbReference type="PANTHER" id="PTHR11101">
    <property type="entry name" value="PHOSPHATE TRANSPORTER"/>
    <property type="match status" value="1"/>
</dbReference>
<dbReference type="GO" id="GO:0016020">
    <property type="term" value="C:membrane"/>
    <property type="evidence" value="ECO:0007669"/>
    <property type="project" value="UniProtKB-SubCell"/>
</dbReference>
<keyword evidence="6 8" id="KW-1133">Transmembrane helix</keyword>
<keyword evidence="7 8" id="KW-0472">Membrane</keyword>
<proteinExistence type="inferred from homology"/>
<evidence type="ECO:0000256" key="6">
    <source>
        <dbReference type="ARBA" id="ARBA00022989"/>
    </source>
</evidence>
<protein>
    <recommendedName>
        <fullName evidence="8">Phosphate transporter</fullName>
    </recommendedName>
</protein>
<gene>
    <name evidence="9" type="ORF">WR25_04833</name>
</gene>
<keyword evidence="10" id="KW-1185">Reference proteome</keyword>
<organism evidence="9 10">
    <name type="scientific">Diploscapter pachys</name>
    <dbReference type="NCBI Taxonomy" id="2018661"/>
    <lineage>
        <taxon>Eukaryota</taxon>
        <taxon>Metazoa</taxon>
        <taxon>Ecdysozoa</taxon>
        <taxon>Nematoda</taxon>
        <taxon>Chromadorea</taxon>
        <taxon>Rhabditida</taxon>
        <taxon>Rhabditina</taxon>
        <taxon>Rhabditomorpha</taxon>
        <taxon>Rhabditoidea</taxon>
        <taxon>Rhabditidae</taxon>
        <taxon>Diploscapter</taxon>
    </lineage>
</organism>
<dbReference type="GO" id="GO:0035435">
    <property type="term" value="P:phosphate ion transmembrane transport"/>
    <property type="evidence" value="ECO:0007669"/>
    <property type="project" value="TreeGrafter"/>
</dbReference>
<feature type="transmembrane region" description="Helical" evidence="8">
    <location>
        <begin position="16"/>
        <end position="35"/>
    </location>
</feature>
<keyword evidence="4 8" id="KW-0592">Phosphate transport</keyword>
<evidence type="ECO:0000256" key="3">
    <source>
        <dbReference type="ARBA" id="ARBA00022448"/>
    </source>
</evidence>
<feature type="transmembrane region" description="Helical" evidence="8">
    <location>
        <begin position="55"/>
        <end position="74"/>
    </location>
</feature>
<evidence type="ECO:0000256" key="7">
    <source>
        <dbReference type="ARBA" id="ARBA00023136"/>
    </source>
</evidence>
<evidence type="ECO:0000256" key="2">
    <source>
        <dbReference type="ARBA" id="ARBA00009916"/>
    </source>
</evidence>
<comment type="subcellular location">
    <subcellularLocation>
        <location evidence="1 8">Membrane</location>
        <topology evidence="1 8">Multi-pass membrane protein</topology>
    </subcellularLocation>
</comment>
<feature type="transmembrane region" description="Helical" evidence="8">
    <location>
        <begin position="502"/>
        <end position="523"/>
    </location>
</feature>
<evidence type="ECO:0000313" key="9">
    <source>
        <dbReference type="EMBL" id="PAV57537.1"/>
    </source>
</evidence>
<keyword evidence="5 8" id="KW-0812">Transmembrane</keyword>